<feature type="active site" evidence="5">
    <location>
        <position position="18"/>
    </location>
</feature>
<dbReference type="GO" id="GO:0003998">
    <property type="term" value="F:acylphosphatase activity"/>
    <property type="evidence" value="ECO:0007669"/>
    <property type="project" value="UniProtKB-EC"/>
</dbReference>
<dbReference type="PANTHER" id="PTHR47268:SF4">
    <property type="entry name" value="ACYLPHOSPHATASE"/>
    <property type="match status" value="1"/>
</dbReference>
<proteinExistence type="inferred from homology"/>
<comment type="catalytic activity">
    <reaction evidence="4 5">
        <text>an acyl phosphate + H2O = a carboxylate + phosphate + H(+)</text>
        <dbReference type="Rhea" id="RHEA:14965"/>
        <dbReference type="ChEBI" id="CHEBI:15377"/>
        <dbReference type="ChEBI" id="CHEBI:15378"/>
        <dbReference type="ChEBI" id="CHEBI:29067"/>
        <dbReference type="ChEBI" id="CHEBI:43474"/>
        <dbReference type="ChEBI" id="CHEBI:59918"/>
        <dbReference type="EC" id="3.6.1.7"/>
    </reaction>
</comment>
<comment type="similarity">
    <text evidence="1 6">Belongs to the acylphosphatase family.</text>
</comment>
<accession>A0A809S5B6</accession>
<protein>
    <recommendedName>
        <fullName evidence="3 5">acylphosphatase</fullName>
        <ecNumber evidence="2 5">3.6.1.7</ecNumber>
    </recommendedName>
</protein>
<evidence type="ECO:0000313" key="9">
    <source>
        <dbReference type="EMBL" id="BBO24046.1"/>
    </source>
</evidence>
<evidence type="ECO:0000256" key="7">
    <source>
        <dbReference type="SAM" id="MobiDB-lite"/>
    </source>
</evidence>
<dbReference type="PROSITE" id="PS51160">
    <property type="entry name" value="ACYLPHOSPHATASE_3"/>
    <property type="match status" value="1"/>
</dbReference>
<dbReference type="Pfam" id="PF00708">
    <property type="entry name" value="Acylphosphatase"/>
    <property type="match status" value="1"/>
</dbReference>
<dbReference type="EMBL" id="AP021858">
    <property type="protein sequence ID" value="BBO24046.1"/>
    <property type="molecule type" value="Genomic_DNA"/>
</dbReference>
<name>A0A809S5B6_9BACT</name>
<organism evidence="9 10">
    <name type="scientific">Candidatus Nitrosymbiomonas proteolyticus</name>
    <dbReference type="NCBI Taxonomy" id="2608984"/>
    <lineage>
        <taxon>Bacteria</taxon>
        <taxon>Bacillati</taxon>
        <taxon>Armatimonadota</taxon>
        <taxon>Armatimonadota incertae sedis</taxon>
        <taxon>Candidatus Nitrosymbiomonas</taxon>
    </lineage>
</organism>
<evidence type="ECO:0000259" key="8">
    <source>
        <dbReference type="PROSITE" id="PS51160"/>
    </source>
</evidence>
<evidence type="ECO:0000256" key="4">
    <source>
        <dbReference type="ARBA" id="ARBA00047645"/>
    </source>
</evidence>
<dbReference type="KEGG" id="npy:NPRO_16410"/>
<evidence type="ECO:0000313" key="10">
    <source>
        <dbReference type="Proteomes" id="UP000662873"/>
    </source>
</evidence>
<evidence type="ECO:0000256" key="1">
    <source>
        <dbReference type="ARBA" id="ARBA00005614"/>
    </source>
</evidence>
<sequence>MTGYRIVVRGQVQGVGFRAFVYREATYVGLRGRVWNRSDGGVEIVAYAEGPSTLDSFVVRLQQAPGRIDSVEVDSHVGEPPSNFDIGPTH</sequence>
<dbReference type="InterPro" id="IPR020456">
    <property type="entry name" value="Acylphosphatase"/>
</dbReference>
<dbReference type="PROSITE" id="PS00150">
    <property type="entry name" value="ACYLPHOSPHATASE_1"/>
    <property type="match status" value="1"/>
</dbReference>
<keyword evidence="5" id="KW-0378">Hydrolase</keyword>
<dbReference type="Gene3D" id="3.30.70.100">
    <property type="match status" value="1"/>
</dbReference>
<dbReference type="SUPFAM" id="SSF54975">
    <property type="entry name" value="Acylphosphatase/BLUF domain-like"/>
    <property type="match status" value="1"/>
</dbReference>
<evidence type="ECO:0000256" key="2">
    <source>
        <dbReference type="ARBA" id="ARBA00012150"/>
    </source>
</evidence>
<dbReference type="AlphaFoldDB" id="A0A809S5B6"/>
<dbReference type="InterPro" id="IPR001792">
    <property type="entry name" value="Acylphosphatase-like_dom"/>
</dbReference>
<dbReference type="PANTHER" id="PTHR47268">
    <property type="entry name" value="ACYLPHOSPHATASE"/>
    <property type="match status" value="1"/>
</dbReference>
<dbReference type="InterPro" id="IPR017968">
    <property type="entry name" value="Acylphosphatase_CS"/>
</dbReference>
<feature type="domain" description="Acylphosphatase-like" evidence="8">
    <location>
        <begin position="3"/>
        <end position="88"/>
    </location>
</feature>
<feature type="region of interest" description="Disordered" evidence="7">
    <location>
        <begin position="70"/>
        <end position="90"/>
    </location>
</feature>
<gene>
    <name evidence="9" type="ORF">NPRO_16410</name>
</gene>
<reference evidence="9" key="1">
    <citation type="journal article" name="DNA Res.">
        <title>The physiological potential of anammox bacteria as revealed by their core genome structure.</title>
        <authorList>
            <person name="Okubo T."/>
            <person name="Toyoda A."/>
            <person name="Fukuhara K."/>
            <person name="Uchiyama I."/>
            <person name="Harigaya Y."/>
            <person name="Kuroiwa M."/>
            <person name="Suzuki T."/>
            <person name="Murakami Y."/>
            <person name="Suwa Y."/>
            <person name="Takami H."/>
        </authorList>
    </citation>
    <scope>NUCLEOTIDE SEQUENCE</scope>
    <source>
        <strain evidence="9">317325-2</strain>
    </source>
</reference>
<dbReference type="Proteomes" id="UP000662873">
    <property type="component" value="Chromosome"/>
</dbReference>
<feature type="active site" evidence="5">
    <location>
        <position position="36"/>
    </location>
</feature>
<evidence type="ECO:0000256" key="3">
    <source>
        <dbReference type="ARBA" id="ARBA00015991"/>
    </source>
</evidence>
<evidence type="ECO:0000256" key="5">
    <source>
        <dbReference type="PROSITE-ProRule" id="PRU00520"/>
    </source>
</evidence>
<dbReference type="InterPro" id="IPR036046">
    <property type="entry name" value="Acylphosphatase-like_dom_sf"/>
</dbReference>
<evidence type="ECO:0000256" key="6">
    <source>
        <dbReference type="RuleBase" id="RU004168"/>
    </source>
</evidence>
<dbReference type="EC" id="3.6.1.7" evidence="2 5"/>